<dbReference type="PANTHER" id="PTHR35870">
    <property type="entry name" value="PROTEIN, PUTATIVE (AFU_ORTHOLOGUE AFUA_5G03330)-RELATED"/>
    <property type="match status" value="1"/>
</dbReference>
<organism evidence="3 4">
    <name type="scientific">Pterulicium gracile</name>
    <dbReference type="NCBI Taxonomy" id="1884261"/>
    <lineage>
        <taxon>Eukaryota</taxon>
        <taxon>Fungi</taxon>
        <taxon>Dikarya</taxon>
        <taxon>Basidiomycota</taxon>
        <taxon>Agaricomycotina</taxon>
        <taxon>Agaricomycetes</taxon>
        <taxon>Agaricomycetidae</taxon>
        <taxon>Agaricales</taxon>
        <taxon>Pleurotineae</taxon>
        <taxon>Pterulaceae</taxon>
        <taxon>Pterulicium</taxon>
    </lineage>
</organism>
<reference evidence="3 4" key="1">
    <citation type="journal article" date="2019" name="Nat. Ecol. Evol.">
        <title>Megaphylogeny resolves global patterns of mushroom evolution.</title>
        <authorList>
            <person name="Varga T."/>
            <person name="Krizsan K."/>
            <person name="Foldi C."/>
            <person name="Dima B."/>
            <person name="Sanchez-Garcia M."/>
            <person name="Sanchez-Ramirez S."/>
            <person name="Szollosi G.J."/>
            <person name="Szarkandi J.G."/>
            <person name="Papp V."/>
            <person name="Albert L."/>
            <person name="Andreopoulos W."/>
            <person name="Angelini C."/>
            <person name="Antonin V."/>
            <person name="Barry K.W."/>
            <person name="Bougher N.L."/>
            <person name="Buchanan P."/>
            <person name="Buyck B."/>
            <person name="Bense V."/>
            <person name="Catcheside P."/>
            <person name="Chovatia M."/>
            <person name="Cooper J."/>
            <person name="Damon W."/>
            <person name="Desjardin D."/>
            <person name="Finy P."/>
            <person name="Geml J."/>
            <person name="Haridas S."/>
            <person name="Hughes K."/>
            <person name="Justo A."/>
            <person name="Karasinski D."/>
            <person name="Kautmanova I."/>
            <person name="Kiss B."/>
            <person name="Kocsube S."/>
            <person name="Kotiranta H."/>
            <person name="LaButti K.M."/>
            <person name="Lechner B.E."/>
            <person name="Liimatainen K."/>
            <person name="Lipzen A."/>
            <person name="Lukacs Z."/>
            <person name="Mihaltcheva S."/>
            <person name="Morgado L.N."/>
            <person name="Niskanen T."/>
            <person name="Noordeloos M.E."/>
            <person name="Ohm R.A."/>
            <person name="Ortiz-Santana B."/>
            <person name="Ovrebo C."/>
            <person name="Racz N."/>
            <person name="Riley R."/>
            <person name="Savchenko A."/>
            <person name="Shiryaev A."/>
            <person name="Soop K."/>
            <person name="Spirin V."/>
            <person name="Szebenyi C."/>
            <person name="Tomsovsky M."/>
            <person name="Tulloss R.E."/>
            <person name="Uehling J."/>
            <person name="Grigoriev I.V."/>
            <person name="Vagvolgyi C."/>
            <person name="Papp T."/>
            <person name="Martin F.M."/>
            <person name="Miettinen O."/>
            <person name="Hibbett D.S."/>
            <person name="Nagy L.G."/>
        </authorList>
    </citation>
    <scope>NUCLEOTIDE SEQUENCE [LARGE SCALE GENOMIC DNA]</scope>
    <source>
        <strain evidence="3 4">CBS 309.79</strain>
    </source>
</reference>
<dbReference type="STRING" id="1884261.A0A5C3Q164"/>
<protein>
    <submittedName>
        <fullName evidence="3">Uncharacterized protein</fullName>
    </submittedName>
</protein>
<evidence type="ECO:0000313" key="4">
    <source>
        <dbReference type="Proteomes" id="UP000305067"/>
    </source>
</evidence>
<dbReference type="PANTHER" id="PTHR35870:SF1">
    <property type="entry name" value="PROTEIN, PUTATIVE (AFU_ORTHOLOGUE AFUA_5G03330)-RELATED"/>
    <property type="match status" value="1"/>
</dbReference>
<evidence type="ECO:0000313" key="3">
    <source>
        <dbReference type="EMBL" id="TFK95551.1"/>
    </source>
</evidence>
<dbReference type="AlphaFoldDB" id="A0A5C3Q164"/>
<evidence type="ECO:0000256" key="1">
    <source>
        <dbReference type="ARBA" id="ARBA00023002"/>
    </source>
</evidence>
<dbReference type="OrthoDB" id="10004862at2759"/>
<name>A0A5C3Q164_9AGAR</name>
<feature type="compositionally biased region" description="Low complexity" evidence="2">
    <location>
        <begin position="304"/>
        <end position="316"/>
    </location>
</feature>
<dbReference type="GO" id="GO:0016491">
    <property type="term" value="F:oxidoreductase activity"/>
    <property type="evidence" value="ECO:0007669"/>
    <property type="project" value="UniProtKB-KW"/>
</dbReference>
<dbReference type="Proteomes" id="UP000305067">
    <property type="component" value="Unassembled WGS sequence"/>
</dbReference>
<keyword evidence="4" id="KW-1185">Reference proteome</keyword>
<proteinExistence type="predicted"/>
<feature type="region of interest" description="Disordered" evidence="2">
    <location>
        <begin position="267"/>
        <end position="317"/>
    </location>
</feature>
<dbReference type="InterPro" id="IPR025337">
    <property type="entry name" value="Questin_oxidase-like"/>
</dbReference>
<sequence length="625" mass="70022">MPTSVAEERQLDYVELDVPSVKLGIQGTLAMPSADPFEAKKLVEELLSEDVAKHHCFIHCEARFHSHVAHHMLAAYDMGASADLLKAIYSEEEEQTLPLLSRTSTAGLADYHEITEDNWTQHLGDFTYYVHYLVFFSKAIRRLGMRTTLERYLLDNSEEGGSDMLWRLVSGIFHPLILLGVRTPNRVFYAIEFESEAILAQALAQTAVHDLWGPDSTRDVISAQSNDVASESSFNLPNSIFAIFQEVCESKELEPVLPYYSFEIMHPEDESPDAPPTSMRVIPPSSQPSPMPSPTLSDTRTADSDASSPPDTPSDAVVSQIGLSTSFKSPAALEDLHHILGLYPRPISTPDLLRPHISALASRTRFKRQRPITVQHRDALFNKRLFDACEGGTRPAAIHRICRKWWTHLDQTASLLEHAIDEKIRDLTIISILLLTSIPVPPSQPTTLNAREKHKLDFFLMHILNATHFLPRMHAFLGSRATEKVLRALLPTVMMMVLLRGRPKVDARVVMGYDSMTGLAGAGWTKILEEATHARDPHVLKSVRTMYAAARRYGCTLDDRSVPKFSHGIESALVQTQPEVDSTLFTRAATMILDVMGWLTRGDEAGRWDRCGLGWEEAWDVVDDE</sequence>
<evidence type="ECO:0000256" key="2">
    <source>
        <dbReference type="SAM" id="MobiDB-lite"/>
    </source>
</evidence>
<accession>A0A5C3Q164</accession>
<keyword evidence="1" id="KW-0560">Oxidoreductase</keyword>
<dbReference type="EMBL" id="ML178881">
    <property type="protein sequence ID" value="TFK95551.1"/>
    <property type="molecule type" value="Genomic_DNA"/>
</dbReference>
<gene>
    <name evidence="3" type="ORF">BDV98DRAFT_587001</name>
</gene>
<dbReference type="Pfam" id="PF14027">
    <property type="entry name" value="Questin_oxidase"/>
    <property type="match status" value="2"/>
</dbReference>